<dbReference type="GO" id="GO:0043025">
    <property type="term" value="C:neuronal cell body"/>
    <property type="evidence" value="ECO:0007669"/>
    <property type="project" value="TreeGrafter"/>
</dbReference>
<dbReference type="PANTHER" id="PTHR45080:SF8">
    <property type="entry name" value="IG-LIKE DOMAIN-CONTAINING PROTEIN"/>
    <property type="match status" value="1"/>
</dbReference>
<reference evidence="8" key="2">
    <citation type="submission" date="2021-09" db="EMBL/GenBank/DDBJ databases">
        <authorList>
            <person name="Jia N."/>
            <person name="Wang J."/>
            <person name="Shi W."/>
            <person name="Du L."/>
            <person name="Sun Y."/>
            <person name="Zhan W."/>
            <person name="Jiang J."/>
            <person name="Wang Q."/>
            <person name="Zhang B."/>
            <person name="Ji P."/>
            <person name="Sakyi L.B."/>
            <person name="Cui X."/>
            <person name="Yuan T."/>
            <person name="Jiang B."/>
            <person name="Yang W."/>
            <person name="Lam T.T.-Y."/>
            <person name="Chang Q."/>
            <person name="Ding S."/>
            <person name="Wang X."/>
            <person name="Zhu J."/>
            <person name="Ruan X."/>
            <person name="Zhao L."/>
            <person name="Wei J."/>
            <person name="Que T."/>
            <person name="Du C."/>
            <person name="Cheng J."/>
            <person name="Dai P."/>
            <person name="Han X."/>
            <person name="Huang E."/>
            <person name="Gao Y."/>
            <person name="Liu J."/>
            <person name="Shao H."/>
            <person name="Ye R."/>
            <person name="Li L."/>
            <person name="Wei W."/>
            <person name="Wang X."/>
            <person name="Wang C."/>
            <person name="Huo Q."/>
            <person name="Li W."/>
            <person name="Guo W."/>
            <person name="Chen H."/>
            <person name="Chen S."/>
            <person name="Zhou L."/>
            <person name="Zhou L."/>
            <person name="Ni X."/>
            <person name="Tian J."/>
            <person name="Zhou Y."/>
            <person name="Sheng Y."/>
            <person name="Liu T."/>
            <person name="Pan Y."/>
            <person name="Xia L."/>
            <person name="Li J."/>
            <person name="Zhao F."/>
            <person name="Cao W."/>
        </authorList>
    </citation>
    <scope>NUCLEOTIDE SEQUENCE</scope>
    <source>
        <strain evidence="8">Rmic-2018</strain>
        <tissue evidence="8">Larvae</tissue>
    </source>
</reference>
<keyword evidence="9" id="KW-1185">Reference proteome</keyword>
<reference evidence="8" key="1">
    <citation type="journal article" date="2020" name="Cell">
        <title>Large-Scale Comparative Analyses of Tick Genomes Elucidate Their Genetic Diversity and Vector Capacities.</title>
        <authorList>
            <consortium name="Tick Genome and Microbiome Consortium (TIGMIC)"/>
            <person name="Jia N."/>
            <person name="Wang J."/>
            <person name="Shi W."/>
            <person name="Du L."/>
            <person name="Sun Y."/>
            <person name="Zhan W."/>
            <person name="Jiang J.F."/>
            <person name="Wang Q."/>
            <person name="Zhang B."/>
            <person name="Ji P."/>
            <person name="Bell-Sakyi L."/>
            <person name="Cui X.M."/>
            <person name="Yuan T.T."/>
            <person name="Jiang B.G."/>
            <person name="Yang W.F."/>
            <person name="Lam T.T."/>
            <person name="Chang Q.C."/>
            <person name="Ding S.J."/>
            <person name="Wang X.J."/>
            <person name="Zhu J.G."/>
            <person name="Ruan X.D."/>
            <person name="Zhao L."/>
            <person name="Wei J.T."/>
            <person name="Ye R.Z."/>
            <person name="Que T.C."/>
            <person name="Du C.H."/>
            <person name="Zhou Y.H."/>
            <person name="Cheng J.X."/>
            <person name="Dai P.F."/>
            <person name="Guo W.B."/>
            <person name="Han X.H."/>
            <person name="Huang E.J."/>
            <person name="Li L.F."/>
            <person name="Wei W."/>
            <person name="Gao Y.C."/>
            <person name="Liu J.Z."/>
            <person name="Shao H.Z."/>
            <person name="Wang X."/>
            <person name="Wang C.C."/>
            <person name="Yang T.C."/>
            <person name="Huo Q.B."/>
            <person name="Li W."/>
            <person name="Chen H.Y."/>
            <person name="Chen S.E."/>
            <person name="Zhou L.G."/>
            <person name="Ni X.B."/>
            <person name="Tian J.H."/>
            <person name="Sheng Y."/>
            <person name="Liu T."/>
            <person name="Pan Y.S."/>
            <person name="Xia L.Y."/>
            <person name="Li J."/>
            <person name="Zhao F."/>
            <person name="Cao W.C."/>
        </authorList>
    </citation>
    <scope>NUCLEOTIDE SEQUENCE</scope>
    <source>
        <strain evidence="8">Rmic-2018</strain>
    </source>
</reference>
<dbReference type="InterPro" id="IPR003599">
    <property type="entry name" value="Ig_sub"/>
</dbReference>
<dbReference type="GO" id="GO:0005886">
    <property type="term" value="C:plasma membrane"/>
    <property type="evidence" value="ECO:0007669"/>
    <property type="project" value="TreeGrafter"/>
</dbReference>
<protein>
    <recommendedName>
        <fullName evidence="7">Ig-like domain-containing protein</fullName>
    </recommendedName>
</protein>
<gene>
    <name evidence="8" type="ORF">HPB51_023361</name>
</gene>
<organism evidence="8 9">
    <name type="scientific">Rhipicephalus microplus</name>
    <name type="common">Cattle tick</name>
    <name type="synonym">Boophilus microplus</name>
    <dbReference type="NCBI Taxonomy" id="6941"/>
    <lineage>
        <taxon>Eukaryota</taxon>
        <taxon>Metazoa</taxon>
        <taxon>Ecdysozoa</taxon>
        <taxon>Arthropoda</taxon>
        <taxon>Chelicerata</taxon>
        <taxon>Arachnida</taxon>
        <taxon>Acari</taxon>
        <taxon>Parasitiformes</taxon>
        <taxon>Ixodida</taxon>
        <taxon>Ixodoidea</taxon>
        <taxon>Ixodidae</taxon>
        <taxon>Rhipicephalinae</taxon>
        <taxon>Rhipicephalus</taxon>
        <taxon>Boophilus</taxon>
    </lineage>
</organism>
<dbReference type="Pfam" id="PF13927">
    <property type="entry name" value="Ig_3"/>
    <property type="match status" value="1"/>
</dbReference>
<dbReference type="VEuPathDB" id="VectorBase:LOC119175902"/>
<evidence type="ECO:0000256" key="6">
    <source>
        <dbReference type="ARBA" id="ARBA00023319"/>
    </source>
</evidence>
<comment type="caution">
    <text evidence="8">The sequence shown here is derived from an EMBL/GenBank/DDBJ whole genome shotgun (WGS) entry which is preliminary data.</text>
</comment>
<name>A0A9J6DDH7_RHIMP</name>
<evidence type="ECO:0000256" key="4">
    <source>
        <dbReference type="ARBA" id="ARBA00022737"/>
    </source>
</evidence>
<keyword evidence="5" id="KW-1015">Disulfide bond</keyword>
<accession>A0A9J6DDH7</accession>
<dbReference type="InterPro" id="IPR036179">
    <property type="entry name" value="Ig-like_dom_sf"/>
</dbReference>
<evidence type="ECO:0000256" key="1">
    <source>
        <dbReference type="ARBA" id="ARBA00004613"/>
    </source>
</evidence>
<dbReference type="PROSITE" id="PS50835">
    <property type="entry name" value="IG_LIKE"/>
    <property type="match status" value="2"/>
</dbReference>
<keyword evidence="4" id="KW-0677">Repeat</keyword>
<dbReference type="InterPro" id="IPR003598">
    <property type="entry name" value="Ig_sub2"/>
</dbReference>
<dbReference type="PANTHER" id="PTHR45080">
    <property type="entry name" value="CONTACTIN 5"/>
    <property type="match status" value="1"/>
</dbReference>
<dbReference type="GO" id="GO:0007156">
    <property type="term" value="P:homophilic cell adhesion via plasma membrane adhesion molecules"/>
    <property type="evidence" value="ECO:0007669"/>
    <property type="project" value="TreeGrafter"/>
</dbReference>
<dbReference type="FunFam" id="2.60.40.10:FF:001749">
    <property type="entry name" value="Neural/ectodermal development factor IMP-L2"/>
    <property type="match status" value="1"/>
</dbReference>
<dbReference type="InterPro" id="IPR050958">
    <property type="entry name" value="Cell_Adh-Cytoskel_Orgn"/>
</dbReference>
<comment type="subcellular location">
    <subcellularLocation>
        <location evidence="1">Secreted</location>
    </subcellularLocation>
</comment>
<dbReference type="AlphaFoldDB" id="A0A9J6DDH7"/>
<dbReference type="GO" id="GO:0008046">
    <property type="term" value="F:axon guidance receptor activity"/>
    <property type="evidence" value="ECO:0007669"/>
    <property type="project" value="TreeGrafter"/>
</dbReference>
<evidence type="ECO:0000256" key="5">
    <source>
        <dbReference type="ARBA" id="ARBA00023157"/>
    </source>
</evidence>
<dbReference type="EMBL" id="JABSTU010000010">
    <property type="protein sequence ID" value="KAH8019902.1"/>
    <property type="molecule type" value="Genomic_DNA"/>
</dbReference>
<keyword evidence="3" id="KW-0732">Signal</keyword>
<dbReference type="InterPro" id="IPR013098">
    <property type="entry name" value="Ig_I-set"/>
</dbReference>
<dbReference type="GO" id="GO:0050808">
    <property type="term" value="P:synapse organization"/>
    <property type="evidence" value="ECO:0007669"/>
    <property type="project" value="TreeGrafter"/>
</dbReference>
<evidence type="ECO:0000313" key="9">
    <source>
        <dbReference type="Proteomes" id="UP000821866"/>
    </source>
</evidence>
<dbReference type="SMART" id="SM00408">
    <property type="entry name" value="IGc2"/>
    <property type="match status" value="2"/>
</dbReference>
<dbReference type="GO" id="GO:0005576">
    <property type="term" value="C:extracellular region"/>
    <property type="evidence" value="ECO:0007669"/>
    <property type="project" value="UniProtKB-SubCell"/>
</dbReference>
<evidence type="ECO:0000313" key="8">
    <source>
        <dbReference type="EMBL" id="KAH8019902.1"/>
    </source>
</evidence>
<keyword evidence="2" id="KW-0964">Secreted</keyword>
<dbReference type="Pfam" id="PF07679">
    <property type="entry name" value="I-set"/>
    <property type="match status" value="1"/>
</dbReference>
<evidence type="ECO:0000256" key="2">
    <source>
        <dbReference type="ARBA" id="ARBA00022525"/>
    </source>
</evidence>
<dbReference type="SMART" id="SM00409">
    <property type="entry name" value="IG"/>
    <property type="match status" value="2"/>
</dbReference>
<evidence type="ECO:0000259" key="7">
    <source>
        <dbReference type="PROSITE" id="PS50835"/>
    </source>
</evidence>
<dbReference type="GO" id="GO:0030424">
    <property type="term" value="C:axon"/>
    <property type="evidence" value="ECO:0007669"/>
    <property type="project" value="TreeGrafter"/>
</dbReference>
<dbReference type="InterPro" id="IPR013783">
    <property type="entry name" value="Ig-like_fold"/>
</dbReference>
<dbReference type="SUPFAM" id="SSF48726">
    <property type="entry name" value="Immunoglobulin"/>
    <property type="match status" value="2"/>
</dbReference>
<feature type="domain" description="Ig-like" evidence="7">
    <location>
        <begin position="141"/>
        <end position="257"/>
    </location>
</feature>
<feature type="domain" description="Ig-like" evidence="7">
    <location>
        <begin position="280"/>
        <end position="367"/>
    </location>
</feature>
<dbReference type="Gene3D" id="2.60.40.10">
    <property type="entry name" value="Immunoglobulins"/>
    <property type="match status" value="2"/>
</dbReference>
<dbReference type="Proteomes" id="UP000821866">
    <property type="component" value="Chromosome 8"/>
</dbReference>
<evidence type="ECO:0000256" key="3">
    <source>
        <dbReference type="ARBA" id="ARBA00022729"/>
    </source>
</evidence>
<proteinExistence type="predicted"/>
<dbReference type="InterPro" id="IPR007110">
    <property type="entry name" value="Ig-like_dom"/>
</dbReference>
<sequence length="374" mass="41148">MSHWRGPWGSPEHWKRAKAGVSPAARSHYFEMWTSKERNVADVALPHSAPRWRKNAATVLTPPSPVEMVEEACLCVLSVQTPLVRIPANGMRPRTASLISVLVLLLLPVALGRSLVGQGARQRNAVGLFVSKSQRGNRVGPGSHLLRKSHLKLRNTPPDVMTVAQSESLVIECEAGGNPPPTIHWLKNGLRIGQDLTGSERTEQEVNPEGAPMLGLSFTRSRLFIDCASSQYDEAEYTCVAQNPYHRISKSTKVKVTKIGSAHSSPLCLVKKSFVAPGVPARITMWTHTRLELMGSTVQLFCRPIGSPKPSVSWFGPDDTELQNSDKYKVLENGDLEIRNIAWNDMGGYTCTAENSHGVDRTSTFLYPTLPDKV</sequence>
<keyword evidence="6" id="KW-0393">Immunoglobulin domain</keyword>